<dbReference type="GO" id="GO:0003998">
    <property type="term" value="F:acylphosphatase activity"/>
    <property type="evidence" value="ECO:0007669"/>
    <property type="project" value="UniProtKB-EC"/>
</dbReference>
<evidence type="ECO:0000256" key="2">
    <source>
        <dbReference type="ARBA" id="ARBA00012150"/>
    </source>
</evidence>
<proteinExistence type="inferred from homology"/>
<comment type="similarity">
    <text evidence="1 6">Belongs to the acylphosphatase family.</text>
</comment>
<evidence type="ECO:0000313" key="8">
    <source>
        <dbReference type="EMBL" id="CAA9536923.1"/>
    </source>
</evidence>
<evidence type="ECO:0000256" key="5">
    <source>
        <dbReference type="RuleBase" id="RU000553"/>
    </source>
</evidence>
<evidence type="ECO:0000256" key="4">
    <source>
        <dbReference type="PROSITE-ProRule" id="PRU00520"/>
    </source>
</evidence>
<evidence type="ECO:0000256" key="3">
    <source>
        <dbReference type="ARBA" id="ARBA00047645"/>
    </source>
</evidence>
<keyword evidence="4 5" id="KW-0378">Hydrolase</keyword>
<dbReference type="Gene3D" id="3.30.70.100">
    <property type="match status" value="1"/>
</dbReference>
<sequence>MIELRRIRVEGMVQGVNFRAEARREARALGVNGFARNETDGSVLIEAEGEPAALDRFVAWCRHGRPPARVDRVAVEAGPPVGHVGFARR</sequence>
<dbReference type="PROSITE" id="PS00150">
    <property type="entry name" value="ACYLPHOSPHATASE_1"/>
    <property type="match status" value="1"/>
</dbReference>
<dbReference type="PROSITE" id="PS51160">
    <property type="entry name" value="ACYLPHOSPHATASE_3"/>
    <property type="match status" value="1"/>
</dbReference>
<feature type="active site" evidence="4">
    <location>
        <position position="19"/>
    </location>
</feature>
<protein>
    <recommendedName>
        <fullName evidence="2 4">Acylphosphatase</fullName>
        <ecNumber evidence="2 4">3.6.1.7</ecNumber>
    </recommendedName>
</protein>
<dbReference type="EC" id="3.6.1.7" evidence="2 4"/>
<dbReference type="InterPro" id="IPR017968">
    <property type="entry name" value="Acylphosphatase_CS"/>
</dbReference>
<accession>A0A6J4TZZ6</accession>
<evidence type="ECO:0000259" key="7">
    <source>
        <dbReference type="PROSITE" id="PS51160"/>
    </source>
</evidence>
<evidence type="ECO:0000256" key="1">
    <source>
        <dbReference type="ARBA" id="ARBA00005614"/>
    </source>
</evidence>
<feature type="domain" description="Acylphosphatase-like" evidence="7">
    <location>
        <begin position="4"/>
        <end position="89"/>
    </location>
</feature>
<dbReference type="SUPFAM" id="SSF54975">
    <property type="entry name" value="Acylphosphatase/BLUF domain-like"/>
    <property type="match status" value="1"/>
</dbReference>
<dbReference type="EMBL" id="CADCWE010000089">
    <property type="protein sequence ID" value="CAA9536923.1"/>
    <property type="molecule type" value="Genomic_DNA"/>
</dbReference>
<feature type="active site" evidence="4">
    <location>
        <position position="37"/>
    </location>
</feature>
<name>A0A6J4TZZ6_9BACT</name>
<dbReference type="InterPro" id="IPR036046">
    <property type="entry name" value="Acylphosphatase-like_dom_sf"/>
</dbReference>
<organism evidence="8">
    <name type="scientific">uncultured Thermomicrobiales bacterium</name>
    <dbReference type="NCBI Taxonomy" id="1645740"/>
    <lineage>
        <taxon>Bacteria</taxon>
        <taxon>Pseudomonadati</taxon>
        <taxon>Thermomicrobiota</taxon>
        <taxon>Thermomicrobia</taxon>
        <taxon>Thermomicrobiales</taxon>
        <taxon>environmental samples</taxon>
    </lineage>
</organism>
<comment type="catalytic activity">
    <reaction evidence="3 4 5">
        <text>an acyl phosphate + H2O = a carboxylate + phosphate + H(+)</text>
        <dbReference type="Rhea" id="RHEA:14965"/>
        <dbReference type="ChEBI" id="CHEBI:15377"/>
        <dbReference type="ChEBI" id="CHEBI:15378"/>
        <dbReference type="ChEBI" id="CHEBI:29067"/>
        <dbReference type="ChEBI" id="CHEBI:43474"/>
        <dbReference type="ChEBI" id="CHEBI:59918"/>
        <dbReference type="EC" id="3.6.1.7"/>
    </reaction>
</comment>
<dbReference type="AlphaFoldDB" id="A0A6J4TZZ6"/>
<dbReference type="PANTHER" id="PTHR47268:SF4">
    <property type="entry name" value="ACYLPHOSPHATASE"/>
    <property type="match status" value="1"/>
</dbReference>
<gene>
    <name evidence="8" type="ORF">AVDCRST_MAG73-1419</name>
</gene>
<reference evidence="8" key="1">
    <citation type="submission" date="2020-02" db="EMBL/GenBank/DDBJ databases">
        <authorList>
            <person name="Meier V. D."/>
        </authorList>
    </citation>
    <scope>NUCLEOTIDE SEQUENCE</scope>
    <source>
        <strain evidence="8">AVDCRST_MAG73</strain>
    </source>
</reference>
<dbReference type="InterPro" id="IPR001792">
    <property type="entry name" value="Acylphosphatase-like_dom"/>
</dbReference>
<dbReference type="PANTHER" id="PTHR47268">
    <property type="entry name" value="ACYLPHOSPHATASE"/>
    <property type="match status" value="1"/>
</dbReference>
<evidence type="ECO:0000256" key="6">
    <source>
        <dbReference type="RuleBase" id="RU004168"/>
    </source>
</evidence>
<dbReference type="PROSITE" id="PS00151">
    <property type="entry name" value="ACYLPHOSPHATASE_2"/>
    <property type="match status" value="1"/>
</dbReference>
<dbReference type="Pfam" id="PF00708">
    <property type="entry name" value="Acylphosphatase"/>
    <property type="match status" value="1"/>
</dbReference>
<dbReference type="InterPro" id="IPR020456">
    <property type="entry name" value="Acylphosphatase"/>
</dbReference>